<organism evidence="4 7">
    <name type="scientific">Rouxiella silvae</name>
    <dbReference type="NCBI Taxonomy" id="1646373"/>
    <lineage>
        <taxon>Bacteria</taxon>
        <taxon>Pseudomonadati</taxon>
        <taxon>Pseudomonadota</taxon>
        <taxon>Gammaproteobacteria</taxon>
        <taxon>Enterobacterales</taxon>
        <taxon>Yersiniaceae</taxon>
        <taxon>Rouxiella</taxon>
    </lineage>
</organism>
<dbReference type="EMBL" id="MRWD01000014">
    <property type="protein sequence ID" value="ORJ21825.1"/>
    <property type="molecule type" value="Genomic_DNA"/>
</dbReference>
<evidence type="ECO:0000256" key="2">
    <source>
        <dbReference type="ARBA" id="ARBA00023315"/>
    </source>
</evidence>
<dbReference type="Proteomes" id="UP000192722">
    <property type="component" value="Unassembled WGS sequence"/>
</dbReference>
<dbReference type="CDD" id="cd04301">
    <property type="entry name" value="NAT_SF"/>
    <property type="match status" value="1"/>
</dbReference>
<dbReference type="AlphaFoldDB" id="A0AA41BXH3"/>
<comment type="caution">
    <text evidence="4">The sequence shown here is derived from an EMBL/GenBank/DDBJ whole genome shotgun (WGS) entry which is preliminary data.</text>
</comment>
<keyword evidence="6" id="KW-1185">Reference proteome</keyword>
<dbReference type="PROSITE" id="PS51186">
    <property type="entry name" value="GNAT"/>
    <property type="match status" value="1"/>
</dbReference>
<feature type="domain" description="N-acetyltransferase" evidence="3">
    <location>
        <begin position="4"/>
        <end position="152"/>
    </location>
</feature>
<reference evidence="5 6" key="2">
    <citation type="journal article" date="2017" name="Int. J. Syst. Evol. Microbiol.">
        <title>Rouxiella badensis sp. nov. and Rouxiella silvae sp. nov. isolated from peat bog soil in Germany and emendation of the genus description.</title>
        <authorList>
            <person name="Le Fleche-Mateos A."/>
            <person name="Kugler J.H."/>
            <person name="Hansen S.H."/>
            <person name="Syldatk C."/>
            <person name="Hausmann R."/>
            <person name="Lomprez F."/>
            <person name="Vandenbogaert M."/>
            <person name="Manuguerra J.C."/>
            <person name="Grimont P.A."/>
        </authorList>
    </citation>
    <scope>NUCLEOTIDE SEQUENCE [LARGE SCALE GENOMIC DNA]</scope>
    <source>
        <strain evidence="5 6">213</strain>
    </source>
</reference>
<reference evidence="4" key="3">
    <citation type="submission" date="2020-11" db="EMBL/GenBank/DDBJ databases">
        <authorList>
            <person name="Lee S.D."/>
        </authorList>
    </citation>
    <scope>NUCLEOTIDE SEQUENCE</scope>
    <source>
        <strain evidence="4">SAP-2</strain>
    </source>
</reference>
<gene>
    <name evidence="5" type="ORF">BS639_07680</name>
    <name evidence="4" type="ORF">ITX54_13065</name>
</gene>
<evidence type="ECO:0000313" key="4">
    <source>
        <dbReference type="EMBL" id="MBF6637588.1"/>
    </source>
</evidence>
<evidence type="ECO:0000256" key="1">
    <source>
        <dbReference type="ARBA" id="ARBA00022679"/>
    </source>
</evidence>
<dbReference type="GO" id="GO:0016747">
    <property type="term" value="F:acyltransferase activity, transferring groups other than amino-acyl groups"/>
    <property type="evidence" value="ECO:0007669"/>
    <property type="project" value="InterPro"/>
</dbReference>
<accession>A0AA41BXH3</accession>
<dbReference type="RefSeq" id="WP_084982739.1">
    <property type="nucleotide sequence ID" value="NZ_CBCSCF010000003.1"/>
</dbReference>
<evidence type="ECO:0000313" key="5">
    <source>
        <dbReference type="EMBL" id="ORJ21825.1"/>
    </source>
</evidence>
<dbReference type="PANTHER" id="PTHR43877:SF2">
    <property type="entry name" value="AMINOALKYLPHOSPHONATE N-ACETYLTRANSFERASE-RELATED"/>
    <property type="match status" value="1"/>
</dbReference>
<evidence type="ECO:0000313" key="7">
    <source>
        <dbReference type="Proteomes" id="UP000705283"/>
    </source>
</evidence>
<protein>
    <submittedName>
        <fullName evidence="4">GNAT family N-acetyltransferase</fullName>
    </submittedName>
</protein>
<dbReference type="EMBL" id="JADMKS010000005">
    <property type="protein sequence ID" value="MBF6637588.1"/>
    <property type="molecule type" value="Genomic_DNA"/>
</dbReference>
<name>A0AA41BXH3_9GAMM</name>
<dbReference type="Pfam" id="PF00583">
    <property type="entry name" value="Acetyltransf_1"/>
    <property type="match status" value="1"/>
</dbReference>
<sequence length="152" mass="16804">MNNITFRAAVLSDLPAIIAMLADDILGKQRENAIYPPAQEYVDAFNAINPDANQLQAVAVLGDKIVGTLQITFVPGLARRGAWRSQIEGVRIGGAHRGMGIGELMFEWAIQTCRSRGCYLVQLTTDNQRPDAHRFYEKLGFVSIHAGYKLML</sequence>
<proteinExistence type="predicted"/>
<dbReference type="InterPro" id="IPR050832">
    <property type="entry name" value="Bact_Acetyltransf"/>
</dbReference>
<dbReference type="PANTHER" id="PTHR43877">
    <property type="entry name" value="AMINOALKYLPHOSPHONATE N-ACETYLTRANSFERASE-RELATED-RELATED"/>
    <property type="match status" value="1"/>
</dbReference>
<evidence type="ECO:0000313" key="6">
    <source>
        <dbReference type="Proteomes" id="UP000192722"/>
    </source>
</evidence>
<reference evidence="5" key="1">
    <citation type="submission" date="2016-12" db="EMBL/GenBank/DDBJ databases">
        <authorList>
            <person name="Le Fleche-Mateos A."/>
        </authorList>
    </citation>
    <scope>NUCLEOTIDE SEQUENCE</scope>
    <source>
        <strain evidence="5">213</strain>
    </source>
</reference>
<keyword evidence="2" id="KW-0012">Acyltransferase</keyword>
<reference evidence="4" key="4">
    <citation type="submission" date="2022-09" db="EMBL/GenBank/DDBJ databases">
        <title>Rouxiella aceris sp. nov., isolated from tree sap and emended description of the genus Rhouxiella.</title>
        <authorList>
            <person name="Kim I.S."/>
        </authorList>
    </citation>
    <scope>NUCLEOTIDE SEQUENCE</scope>
    <source>
        <strain evidence="4">SAP-2</strain>
    </source>
</reference>
<dbReference type="SUPFAM" id="SSF55729">
    <property type="entry name" value="Acyl-CoA N-acyltransferases (Nat)"/>
    <property type="match status" value="1"/>
</dbReference>
<dbReference type="InterPro" id="IPR016181">
    <property type="entry name" value="Acyl_CoA_acyltransferase"/>
</dbReference>
<dbReference type="InterPro" id="IPR000182">
    <property type="entry name" value="GNAT_dom"/>
</dbReference>
<keyword evidence="1" id="KW-0808">Transferase</keyword>
<dbReference type="Proteomes" id="UP000705283">
    <property type="component" value="Unassembled WGS sequence"/>
</dbReference>
<dbReference type="Gene3D" id="3.40.630.30">
    <property type="match status" value="1"/>
</dbReference>
<evidence type="ECO:0000259" key="3">
    <source>
        <dbReference type="PROSITE" id="PS51186"/>
    </source>
</evidence>